<dbReference type="PANTHER" id="PTHR43047:SF72">
    <property type="entry name" value="OSMOSENSING HISTIDINE PROTEIN KINASE SLN1"/>
    <property type="match status" value="1"/>
</dbReference>
<organism evidence="10 11">
    <name type="scientific">Candidatus Falkowbacteria bacterium CG_4_9_14_3_um_filter_38_19</name>
    <dbReference type="NCBI Taxonomy" id="1974559"/>
    <lineage>
        <taxon>Bacteria</taxon>
        <taxon>Candidatus Falkowiibacteriota</taxon>
    </lineage>
</organism>
<evidence type="ECO:0000256" key="7">
    <source>
        <dbReference type="ARBA" id="ARBA00023136"/>
    </source>
</evidence>
<dbReference type="InterPro" id="IPR004358">
    <property type="entry name" value="Sig_transdc_His_kin-like_C"/>
</dbReference>
<dbReference type="SUPFAM" id="SSF55874">
    <property type="entry name" value="ATPase domain of HSP90 chaperone/DNA topoisomerase II/histidine kinase"/>
    <property type="match status" value="1"/>
</dbReference>
<dbReference type="GO" id="GO:0009927">
    <property type="term" value="F:histidine phosphotransfer kinase activity"/>
    <property type="evidence" value="ECO:0007669"/>
    <property type="project" value="TreeGrafter"/>
</dbReference>
<dbReference type="PROSITE" id="PS50109">
    <property type="entry name" value="HIS_KIN"/>
    <property type="match status" value="1"/>
</dbReference>
<keyword evidence="6" id="KW-0902">Two-component regulatory system</keyword>
<dbReference type="PRINTS" id="PR00344">
    <property type="entry name" value="BCTRLSENSOR"/>
</dbReference>
<evidence type="ECO:0000256" key="4">
    <source>
        <dbReference type="ARBA" id="ARBA00022679"/>
    </source>
</evidence>
<dbReference type="PANTHER" id="PTHR43047">
    <property type="entry name" value="TWO-COMPONENT HISTIDINE PROTEIN KINASE"/>
    <property type="match status" value="1"/>
</dbReference>
<dbReference type="Pfam" id="PF00512">
    <property type="entry name" value="HisKA"/>
    <property type="match status" value="1"/>
</dbReference>
<evidence type="ECO:0000256" key="5">
    <source>
        <dbReference type="ARBA" id="ARBA00022777"/>
    </source>
</evidence>
<keyword evidence="4" id="KW-0808">Transferase</keyword>
<gene>
    <name evidence="10" type="ORF">CO116_00490</name>
</gene>
<comment type="catalytic activity">
    <reaction evidence="1">
        <text>ATP + protein L-histidine = ADP + protein N-phospho-L-histidine.</text>
        <dbReference type="EC" id="2.7.13.3"/>
    </reaction>
</comment>
<reference evidence="11" key="1">
    <citation type="submission" date="2017-09" db="EMBL/GenBank/DDBJ databases">
        <title>Depth-based differentiation of microbial function through sediment-hosted aquifers and enrichment of novel symbionts in the deep terrestrial subsurface.</title>
        <authorList>
            <person name="Probst A.J."/>
            <person name="Ladd B."/>
            <person name="Jarett J.K."/>
            <person name="Geller-Mcgrath D.E."/>
            <person name="Sieber C.M.K."/>
            <person name="Emerson J.B."/>
            <person name="Anantharaman K."/>
            <person name="Thomas B.C."/>
            <person name="Malmstrom R."/>
            <person name="Stieglmeier M."/>
            <person name="Klingl A."/>
            <person name="Woyke T."/>
            <person name="Ryan C.M."/>
            <person name="Banfield J.F."/>
        </authorList>
    </citation>
    <scope>NUCLEOTIDE SEQUENCE [LARGE SCALE GENOMIC DNA]</scope>
</reference>
<dbReference type="InterPro" id="IPR003661">
    <property type="entry name" value="HisK_dim/P_dom"/>
</dbReference>
<dbReference type="SUPFAM" id="SSF47384">
    <property type="entry name" value="Homodimeric domain of signal transducing histidine kinase"/>
    <property type="match status" value="1"/>
</dbReference>
<dbReference type="FunFam" id="1.10.287.130:FF:000001">
    <property type="entry name" value="Two-component sensor histidine kinase"/>
    <property type="match status" value="1"/>
</dbReference>
<dbReference type="InterPro" id="IPR005467">
    <property type="entry name" value="His_kinase_dom"/>
</dbReference>
<protein>
    <recommendedName>
        <fullName evidence="2">histidine kinase</fullName>
        <ecNumber evidence="2">2.7.13.3</ecNumber>
    </recommendedName>
</protein>
<keyword evidence="5" id="KW-0418">Kinase</keyword>
<dbReference type="SMART" id="SM00388">
    <property type="entry name" value="HisKA"/>
    <property type="match status" value="1"/>
</dbReference>
<dbReference type="InterPro" id="IPR036890">
    <property type="entry name" value="HATPase_C_sf"/>
</dbReference>
<dbReference type="Gene3D" id="3.30.565.10">
    <property type="entry name" value="Histidine kinase-like ATPase, C-terminal domain"/>
    <property type="match status" value="1"/>
</dbReference>
<dbReference type="InterPro" id="IPR003594">
    <property type="entry name" value="HATPase_dom"/>
</dbReference>
<dbReference type="FunFam" id="3.30.565.10:FF:000006">
    <property type="entry name" value="Sensor histidine kinase WalK"/>
    <property type="match status" value="1"/>
</dbReference>
<feature type="non-terminal residue" evidence="10">
    <location>
        <position position="446"/>
    </location>
</feature>
<dbReference type="AlphaFoldDB" id="A0A2M8AJN6"/>
<evidence type="ECO:0000256" key="3">
    <source>
        <dbReference type="ARBA" id="ARBA00022553"/>
    </source>
</evidence>
<dbReference type="CDD" id="cd00082">
    <property type="entry name" value="HisKA"/>
    <property type="match status" value="1"/>
</dbReference>
<evidence type="ECO:0000256" key="1">
    <source>
        <dbReference type="ARBA" id="ARBA00000085"/>
    </source>
</evidence>
<dbReference type="Proteomes" id="UP000230611">
    <property type="component" value="Unassembled WGS sequence"/>
</dbReference>
<evidence type="ECO:0000256" key="2">
    <source>
        <dbReference type="ARBA" id="ARBA00012438"/>
    </source>
</evidence>
<feature type="transmembrane region" description="Helical" evidence="8">
    <location>
        <begin position="16"/>
        <end position="38"/>
    </location>
</feature>
<keyword evidence="7 8" id="KW-0472">Membrane</keyword>
<dbReference type="GO" id="GO:0000155">
    <property type="term" value="F:phosphorelay sensor kinase activity"/>
    <property type="evidence" value="ECO:0007669"/>
    <property type="project" value="InterPro"/>
</dbReference>
<dbReference type="SMART" id="SM00387">
    <property type="entry name" value="HATPase_c"/>
    <property type="match status" value="1"/>
</dbReference>
<dbReference type="InterPro" id="IPR036097">
    <property type="entry name" value="HisK_dim/P_sf"/>
</dbReference>
<dbReference type="EMBL" id="PFUO01000023">
    <property type="protein sequence ID" value="PJB17843.1"/>
    <property type="molecule type" value="Genomic_DNA"/>
</dbReference>
<dbReference type="Gene3D" id="1.10.287.130">
    <property type="match status" value="1"/>
</dbReference>
<accession>A0A2M8AJN6</accession>
<proteinExistence type="predicted"/>
<feature type="domain" description="Histidine kinase" evidence="9">
    <location>
        <begin position="240"/>
        <end position="446"/>
    </location>
</feature>
<dbReference type="GO" id="GO:0005886">
    <property type="term" value="C:plasma membrane"/>
    <property type="evidence" value="ECO:0007669"/>
    <property type="project" value="TreeGrafter"/>
</dbReference>
<keyword evidence="3" id="KW-0597">Phosphoprotein</keyword>
<sequence length="446" mass="50440">MKFKEFFIKNRETVQLAYGIILIIIIPTLIVLNTILIIGRYNRSIDVILQRQALTFGRTIYSALRDDLGNRAAIQARIDELKKRNSEIEDLSILVPEGDNFKVSAALHQADLDKVISFYFYQVAWTQPDNDGLATDSLNLASLPESETFSSSDYSDRFWLVALPLADSGGTKKALLSLKLSSKIVDELTNYNRNMSVYLLVLTVLIVILFLAATVRLWDYVLLYQKIKEVDQMKDEFISMASHELRTPVTGIRGYVSLILDGSFGAIDTKVKENLFIVQNAAARLASLIEDLLNVSRIEQNRLTMNLQLTAVGPIITDTVKELKIQANEKKLNLEYQAPAKELPSIKIDPERFKQVLINLIGNAIKYTQQGKVEIFVEVKNNLLEIRVKDTGIGMTSEERKRLFAKFYRVQNEITEKVTGTGLGLWITKRIVELMRGTITIDSIKG</sequence>
<keyword evidence="8" id="KW-1133">Transmembrane helix</keyword>
<evidence type="ECO:0000313" key="11">
    <source>
        <dbReference type="Proteomes" id="UP000230611"/>
    </source>
</evidence>
<keyword evidence="8" id="KW-0812">Transmembrane</keyword>
<comment type="caution">
    <text evidence="10">The sequence shown here is derived from an EMBL/GenBank/DDBJ whole genome shotgun (WGS) entry which is preliminary data.</text>
</comment>
<evidence type="ECO:0000256" key="8">
    <source>
        <dbReference type="SAM" id="Phobius"/>
    </source>
</evidence>
<name>A0A2M8AJN6_9BACT</name>
<evidence type="ECO:0000313" key="10">
    <source>
        <dbReference type="EMBL" id="PJB17843.1"/>
    </source>
</evidence>
<dbReference type="Pfam" id="PF02518">
    <property type="entry name" value="HATPase_c"/>
    <property type="match status" value="1"/>
</dbReference>
<evidence type="ECO:0000259" key="9">
    <source>
        <dbReference type="PROSITE" id="PS50109"/>
    </source>
</evidence>
<dbReference type="EC" id="2.7.13.3" evidence="2"/>
<feature type="transmembrane region" description="Helical" evidence="8">
    <location>
        <begin position="197"/>
        <end position="218"/>
    </location>
</feature>
<evidence type="ECO:0000256" key="6">
    <source>
        <dbReference type="ARBA" id="ARBA00023012"/>
    </source>
</evidence>